<evidence type="ECO:0000256" key="1">
    <source>
        <dbReference type="SAM" id="MobiDB-lite"/>
    </source>
</evidence>
<gene>
    <name evidence="2" type="ORF">BJ554DRAFT_880</name>
</gene>
<feature type="compositionally biased region" description="Low complexity" evidence="1">
    <location>
        <begin position="93"/>
        <end position="109"/>
    </location>
</feature>
<reference evidence="2 3" key="1">
    <citation type="journal article" name="Sci. Rep.">
        <title>Genome-scale phylogenetic analyses confirm Olpidium as the closest living zoosporic fungus to the non-flagellated, terrestrial fungi.</title>
        <authorList>
            <person name="Chang Y."/>
            <person name="Rochon D."/>
            <person name="Sekimoto S."/>
            <person name="Wang Y."/>
            <person name="Chovatia M."/>
            <person name="Sandor L."/>
            <person name="Salamov A."/>
            <person name="Grigoriev I.V."/>
            <person name="Stajich J.E."/>
            <person name="Spatafora J.W."/>
        </authorList>
    </citation>
    <scope>NUCLEOTIDE SEQUENCE [LARGE SCALE GENOMIC DNA]</scope>
    <source>
        <strain evidence="2">S191</strain>
    </source>
</reference>
<dbReference type="EMBL" id="JAEFCI010007841">
    <property type="protein sequence ID" value="KAG5458821.1"/>
    <property type="molecule type" value="Genomic_DNA"/>
</dbReference>
<accession>A0A8H7ZSZ6</accession>
<organism evidence="2 3">
    <name type="scientific">Olpidium bornovanus</name>
    <dbReference type="NCBI Taxonomy" id="278681"/>
    <lineage>
        <taxon>Eukaryota</taxon>
        <taxon>Fungi</taxon>
        <taxon>Fungi incertae sedis</taxon>
        <taxon>Olpidiomycota</taxon>
        <taxon>Olpidiomycotina</taxon>
        <taxon>Olpidiomycetes</taxon>
        <taxon>Olpidiales</taxon>
        <taxon>Olpidiaceae</taxon>
        <taxon>Olpidium</taxon>
    </lineage>
</organism>
<comment type="caution">
    <text evidence="2">The sequence shown here is derived from an EMBL/GenBank/DDBJ whole genome shotgun (WGS) entry which is preliminary data.</text>
</comment>
<proteinExistence type="predicted"/>
<dbReference type="AlphaFoldDB" id="A0A8H7ZSZ6"/>
<evidence type="ECO:0000313" key="2">
    <source>
        <dbReference type="EMBL" id="KAG5458821.1"/>
    </source>
</evidence>
<keyword evidence="3" id="KW-1185">Reference proteome</keyword>
<name>A0A8H7ZSZ6_9FUNG</name>
<feature type="region of interest" description="Disordered" evidence="1">
    <location>
        <begin position="43"/>
        <end position="125"/>
    </location>
</feature>
<evidence type="ECO:0000313" key="3">
    <source>
        <dbReference type="Proteomes" id="UP000673691"/>
    </source>
</evidence>
<protein>
    <submittedName>
        <fullName evidence="2">Uncharacterized protein</fullName>
    </submittedName>
</protein>
<dbReference type="Proteomes" id="UP000673691">
    <property type="component" value="Unassembled WGS sequence"/>
</dbReference>
<feature type="compositionally biased region" description="Basic residues" evidence="1">
    <location>
        <begin position="50"/>
        <end position="59"/>
    </location>
</feature>
<sequence>METRKRSPEGEQICLERFALNLLTEATHRQPSLLDKLNEAATYADSRGGVRSKKKKARRSAQMASSPTLEMGLESDESPGTTPLSPGDPPYKAPSAAAAAAAAAPGPSSTSERLAADLTSASRATSERFAGRFCKILPPPRIP</sequence>